<proteinExistence type="predicted"/>
<feature type="compositionally biased region" description="Low complexity" evidence="1">
    <location>
        <begin position="89"/>
        <end position="113"/>
    </location>
</feature>
<feature type="region of interest" description="Disordered" evidence="1">
    <location>
        <begin position="1"/>
        <end position="53"/>
    </location>
</feature>
<reference evidence="3" key="1">
    <citation type="submission" date="2013-05" db="EMBL/GenBank/DDBJ databases">
        <title>The Genome sequence of Mucor circinelloides f. circinelloides 1006PhL.</title>
        <authorList>
            <consortium name="The Broad Institute Genomics Platform"/>
            <person name="Cuomo C."/>
            <person name="Earl A."/>
            <person name="Findley K."/>
            <person name="Lee S.C."/>
            <person name="Walker B."/>
            <person name="Young S."/>
            <person name="Zeng Q."/>
            <person name="Gargeya S."/>
            <person name="Fitzgerald M."/>
            <person name="Haas B."/>
            <person name="Abouelleil A."/>
            <person name="Allen A.W."/>
            <person name="Alvarado L."/>
            <person name="Arachchi H.M."/>
            <person name="Berlin A.M."/>
            <person name="Chapman S.B."/>
            <person name="Gainer-Dewar J."/>
            <person name="Goldberg J."/>
            <person name="Griggs A."/>
            <person name="Gujja S."/>
            <person name="Hansen M."/>
            <person name="Howarth C."/>
            <person name="Imamovic A."/>
            <person name="Ireland A."/>
            <person name="Larimer J."/>
            <person name="McCowan C."/>
            <person name="Murphy C."/>
            <person name="Pearson M."/>
            <person name="Poon T.W."/>
            <person name="Priest M."/>
            <person name="Roberts A."/>
            <person name="Saif S."/>
            <person name="Shea T."/>
            <person name="Sisk P."/>
            <person name="Sykes S."/>
            <person name="Wortman J."/>
            <person name="Nusbaum C."/>
            <person name="Birren B."/>
        </authorList>
    </citation>
    <scope>NUCLEOTIDE SEQUENCE [LARGE SCALE GENOMIC DNA]</scope>
    <source>
        <strain evidence="3">1006PhL</strain>
    </source>
</reference>
<dbReference type="InParanoid" id="S2JRC8"/>
<feature type="compositionally biased region" description="Basic and acidic residues" evidence="1">
    <location>
        <begin position="20"/>
        <end position="36"/>
    </location>
</feature>
<organism evidence="2 3">
    <name type="scientific">Mucor circinelloides f. circinelloides (strain 1006PhL)</name>
    <name type="common">Mucormycosis agent</name>
    <name type="synonym">Calyptromyces circinelloides</name>
    <dbReference type="NCBI Taxonomy" id="1220926"/>
    <lineage>
        <taxon>Eukaryota</taxon>
        <taxon>Fungi</taxon>
        <taxon>Fungi incertae sedis</taxon>
        <taxon>Mucoromycota</taxon>
        <taxon>Mucoromycotina</taxon>
        <taxon>Mucoromycetes</taxon>
        <taxon>Mucorales</taxon>
        <taxon>Mucorineae</taxon>
        <taxon>Mucoraceae</taxon>
        <taxon>Mucor</taxon>
    </lineage>
</organism>
<dbReference type="Proteomes" id="UP000014254">
    <property type="component" value="Unassembled WGS sequence"/>
</dbReference>
<dbReference type="OrthoDB" id="2275411at2759"/>
<evidence type="ECO:0000256" key="1">
    <source>
        <dbReference type="SAM" id="MobiDB-lite"/>
    </source>
</evidence>
<protein>
    <submittedName>
        <fullName evidence="2">Uncharacterized protein</fullName>
    </submittedName>
</protein>
<dbReference type="AlphaFoldDB" id="S2JRC8"/>
<dbReference type="EMBL" id="KE123899">
    <property type="protein sequence ID" value="EPB92544.1"/>
    <property type="molecule type" value="Genomic_DNA"/>
</dbReference>
<evidence type="ECO:0000313" key="3">
    <source>
        <dbReference type="Proteomes" id="UP000014254"/>
    </source>
</evidence>
<evidence type="ECO:0000313" key="2">
    <source>
        <dbReference type="EMBL" id="EPB92544.1"/>
    </source>
</evidence>
<accession>S2JRC8</accession>
<feature type="compositionally biased region" description="Polar residues" evidence="1">
    <location>
        <begin position="127"/>
        <end position="136"/>
    </location>
</feature>
<name>S2JRC8_MUCC1</name>
<feature type="region of interest" description="Disordered" evidence="1">
    <location>
        <begin position="89"/>
        <end position="136"/>
    </location>
</feature>
<dbReference type="STRING" id="1220926.S2JRC8"/>
<dbReference type="VEuPathDB" id="FungiDB:HMPREF1544_00557"/>
<gene>
    <name evidence="2" type="ORF">HMPREF1544_00557</name>
</gene>
<sequence>MPLSKSGSSEGGKPMIRARSHSEQRPMHEQERERSPSFDTGQPVPMAPNLKNAMSNISSPLARRVRSATTLRLSPDQDSVNLKALINNKQQQQQQPVKQIQVTPSSPVVSTTVDKTLSSDSHRRSISTDNASSNKKILQDMIKDPPATMQRNIPPLTSISSEAEIFKQKLEREQKDQEAAIPVLQPLALDGLHSQQQFYDAIWNTLGDLNGWLEAMEISLTHVNTAANTQ</sequence>
<keyword evidence="3" id="KW-1185">Reference proteome</keyword>